<feature type="compositionally biased region" description="Basic and acidic residues" evidence="1">
    <location>
        <begin position="31"/>
        <end position="44"/>
    </location>
</feature>
<dbReference type="AlphaFoldDB" id="A0AAW9TYJ2"/>
<reference evidence="2 3" key="1">
    <citation type="journal article" date="2013" name="Genome Biol.">
        <title>Comparative genomics of the core and accessory genomes of 48 Sinorhizobium strains comprising five genospecies.</title>
        <authorList>
            <person name="Sugawara M."/>
            <person name="Epstein B."/>
            <person name="Badgley B.D."/>
            <person name="Unno T."/>
            <person name="Xu L."/>
            <person name="Reese J."/>
            <person name="Gyaneshwar P."/>
            <person name="Denny R."/>
            <person name="Mudge J."/>
            <person name="Bharti A.K."/>
            <person name="Farmer A.D."/>
            <person name="May G.D."/>
            <person name="Woodward J.E."/>
            <person name="Medigue C."/>
            <person name="Vallenet D."/>
            <person name="Lajus A."/>
            <person name="Rouy Z."/>
            <person name="Martinez-Vaz B."/>
            <person name="Tiffin P."/>
            <person name="Young N.D."/>
            <person name="Sadowsky M.J."/>
        </authorList>
    </citation>
    <scope>NUCLEOTIDE SEQUENCE [LARGE SCALE GENOMIC DNA]</scope>
    <source>
        <strain evidence="2 3">N6B1</strain>
    </source>
</reference>
<protein>
    <submittedName>
        <fullName evidence="2">Uncharacterized protein</fullName>
    </submittedName>
</protein>
<organism evidence="2 3">
    <name type="scientific">Rhizobium meliloti</name>
    <name type="common">Ensifer meliloti</name>
    <name type="synonym">Sinorhizobium meliloti</name>
    <dbReference type="NCBI Taxonomy" id="382"/>
    <lineage>
        <taxon>Bacteria</taxon>
        <taxon>Pseudomonadati</taxon>
        <taxon>Pseudomonadota</taxon>
        <taxon>Alphaproteobacteria</taxon>
        <taxon>Hyphomicrobiales</taxon>
        <taxon>Rhizobiaceae</taxon>
        <taxon>Sinorhizobium/Ensifer group</taxon>
        <taxon>Sinorhizobium</taxon>
    </lineage>
</organism>
<comment type="caution">
    <text evidence="2">The sequence shown here is derived from an EMBL/GenBank/DDBJ whole genome shotgun (WGS) entry which is preliminary data.</text>
</comment>
<feature type="region of interest" description="Disordered" evidence="1">
    <location>
        <begin position="1"/>
        <end position="44"/>
    </location>
</feature>
<dbReference type="Proteomes" id="UP000429484">
    <property type="component" value="Unassembled WGS sequence"/>
</dbReference>
<feature type="region of interest" description="Disordered" evidence="1">
    <location>
        <begin position="92"/>
        <end position="116"/>
    </location>
</feature>
<proteinExistence type="predicted"/>
<evidence type="ECO:0000313" key="2">
    <source>
        <dbReference type="EMBL" id="MQW36342.1"/>
    </source>
</evidence>
<sequence>MGKAKHQFARRVMPPQGDDFQRWSKSNAGEAAERCANDDPNDHRRTFIAHENSTERRHRAIAACGCVSSNSSTAAAIVLAQPQIAFDRSLEDTPALSVSRSTFTPLPPRKRKPSTT</sequence>
<dbReference type="EMBL" id="WISR01000218">
    <property type="protein sequence ID" value="MQW36342.1"/>
    <property type="molecule type" value="Genomic_DNA"/>
</dbReference>
<gene>
    <name evidence="2" type="ORF">GHK53_27120</name>
</gene>
<evidence type="ECO:0000256" key="1">
    <source>
        <dbReference type="SAM" id="MobiDB-lite"/>
    </source>
</evidence>
<evidence type="ECO:0000313" key="3">
    <source>
        <dbReference type="Proteomes" id="UP000429484"/>
    </source>
</evidence>
<name>A0AAW9TYJ2_RHIML</name>
<accession>A0AAW9TYJ2</accession>